<evidence type="ECO:0000259" key="8">
    <source>
        <dbReference type="PROSITE" id="PS50109"/>
    </source>
</evidence>
<dbReference type="EC" id="2.7.13.3" evidence="2"/>
<dbReference type="Gene3D" id="1.10.287.130">
    <property type="match status" value="1"/>
</dbReference>
<dbReference type="InterPro" id="IPR036890">
    <property type="entry name" value="HATPase_C_sf"/>
</dbReference>
<dbReference type="PANTHER" id="PTHR43711">
    <property type="entry name" value="TWO-COMPONENT HISTIDINE KINASE"/>
    <property type="match status" value="1"/>
</dbReference>
<comment type="caution">
    <text evidence="9">The sequence shown here is derived from an EMBL/GenBank/DDBJ whole genome shotgun (WGS) entry which is preliminary data.</text>
</comment>
<evidence type="ECO:0000256" key="2">
    <source>
        <dbReference type="ARBA" id="ARBA00012438"/>
    </source>
</evidence>
<evidence type="ECO:0000256" key="6">
    <source>
        <dbReference type="ARBA" id="ARBA00023012"/>
    </source>
</evidence>
<evidence type="ECO:0000256" key="3">
    <source>
        <dbReference type="ARBA" id="ARBA00022553"/>
    </source>
</evidence>
<keyword evidence="4 9" id="KW-0808">Transferase</keyword>
<organism evidence="9">
    <name type="scientific">bioreactor metagenome</name>
    <dbReference type="NCBI Taxonomy" id="1076179"/>
    <lineage>
        <taxon>unclassified sequences</taxon>
        <taxon>metagenomes</taxon>
        <taxon>ecological metagenomes</taxon>
    </lineage>
</organism>
<dbReference type="InterPro" id="IPR005467">
    <property type="entry name" value="His_kinase_dom"/>
</dbReference>
<sequence length="448" mass="50258">MSTKYISYIAIVSIVFILLTQSYLVYDYFQTVRFALIRESDAILKDAFRADLNVRNSEFVNSYDQLKIEQADLQTADNDSVKFNMRDAGTDQESILNKFDIVMHVFISEVIPLNINSIDSITDGILSKRNINSDFSIQLINPKTHEVLASSKDYTGSSFLVIPSQLYPLDFEEKEALQLILINPFSEIMKRMALMLLGSIIFSVISLLAFRFLILTLAKQKKLVKFKNEFLSNIAHELKRPVSSLIVNLDCLKEPEVFGNEGMRDMMLNNSVNSLTELNGTISMIVGLAKVEEGLLVLNKLPVNLVKLIDDLKSRFISSLTKKITVNTHYETEEIIITGDGLMLTQCFANLIDNSIKYSKQQVNIDISVLIHANTVELNFKDNGIGIPADKVNSVFEKYSRVDNNVKVNGFGIGLNYVKTIIEKHGGSIGVTSELGVGSNFKIILPKK</sequence>
<dbReference type="InterPro" id="IPR050736">
    <property type="entry name" value="Sensor_HK_Regulatory"/>
</dbReference>
<evidence type="ECO:0000256" key="7">
    <source>
        <dbReference type="SAM" id="Phobius"/>
    </source>
</evidence>
<dbReference type="EMBL" id="VSSQ01000278">
    <property type="protein sequence ID" value="MPL89371.1"/>
    <property type="molecule type" value="Genomic_DNA"/>
</dbReference>
<dbReference type="PROSITE" id="PS50109">
    <property type="entry name" value="HIS_KIN"/>
    <property type="match status" value="1"/>
</dbReference>
<keyword evidence="7" id="KW-1133">Transmembrane helix</keyword>
<dbReference type="AlphaFoldDB" id="A0A644VDM3"/>
<dbReference type="Pfam" id="PF00512">
    <property type="entry name" value="HisKA"/>
    <property type="match status" value="1"/>
</dbReference>
<dbReference type="PANTHER" id="PTHR43711:SF26">
    <property type="entry name" value="SENSOR HISTIDINE KINASE RCSC"/>
    <property type="match status" value="1"/>
</dbReference>
<feature type="transmembrane region" description="Helical" evidence="7">
    <location>
        <begin position="194"/>
        <end position="218"/>
    </location>
</feature>
<dbReference type="InterPro" id="IPR003661">
    <property type="entry name" value="HisK_dim/P_dom"/>
</dbReference>
<evidence type="ECO:0000313" key="9">
    <source>
        <dbReference type="EMBL" id="MPL89371.1"/>
    </source>
</evidence>
<keyword evidence="6" id="KW-0902">Two-component regulatory system</keyword>
<gene>
    <name evidence="9" type="primary">sasA_108</name>
    <name evidence="9" type="ORF">SDC9_35405</name>
</gene>
<feature type="domain" description="Histidine kinase" evidence="8">
    <location>
        <begin position="233"/>
        <end position="448"/>
    </location>
</feature>
<evidence type="ECO:0000256" key="1">
    <source>
        <dbReference type="ARBA" id="ARBA00000085"/>
    </source>
</evidence>
<dbReference type="InterPro" id="IPR003594">
    <property type="entry name" value="HATPase_dom"/>
</dbReference>
<keyword evidence="7" id="KW-0812">Transmembrane</keyword>
<protein>
    <recommendedName>
        <fullName evidence="2">histidine kinase</fullName>
        <ecNumber evidence="2">2.7.13.3</ecNumber>
    </recommendedName>
</protein>
<dbReference type="FunFam" id="3.30.565.10:FF:000006">
    <property type="entry name" value="Sensor histidine kinase WalK"/>
    <property type="match status" value="1"/>
</dbReference>
<evidence type="ECO:0000256" key="5">
    <source>
        <dbReference type="ARBA" id="ARBA00022777"/>
    </source>
</evidence>
<proteinExistence type="predicted"/>
<dbReference type="InterPro" id="IPR036097">
    <property type="entry name" value="HisK_dim/P_sf"/>
</dbReference>
<dbReference type="Gene3D" id="3.30.565.10">
    <property type="entry name" value="Histidine kinase-like ATPase, C-terminal domain"/>
    <property type="match status" value="1"/>
</dbReference>
<dbReference type="GO" id="GO:0000155">
    <property type="term" value="F:phosphorelay sensor kinase activity"/>
    <property type="evidence" value="ECO:0007669"/>
    <property type="project" value="InterPro"/>
</dbReference>
<dbReference type="SUPFAM" id="SSF47384">
    <property type="entry name" value="Homodimeric domain of signal transducing histidine kinase"/>
    <property type="match status" value="1"/>
</dbReference>
<keyword evidence="5 9" id="KW-0418">Kinase</keyword>
<keyword evidence="3" id="KW-0597">Phosphoprotein</keyword>
<comment type="catalytic activity">
    <reaction evidence="1">
        <text>ATP + protein L-histidine = ADP + protein N-phospho-L-histidine.</text>
        <dbReference type="EC" id="2.7.13.3"/>
    </reaction>
</comment>
<dbReference type="Pfam" id="PF02518">
    <property type="entry name" value="HATPase_c"/>
    <property type="match status" value="1"/>
</dbReference>
<feature type="transmembrane region" description="Helical" evidence="7">
    <location>
        <begin position="6"/>
        <end position="26"/>
    </location>
</feature>
<reference evidence="9" key="1">
    <citation type="submission" date="2019-08" db="EMBL/GenBank/DDBJ databases">
        <authorList>
            <person name="Kucharzyk K."/>
            <person name="Murdoch R.W."/>
            <person name="Higgins S."/>
            <person name="Loffler F."/>
        </authorList>
    </citation>
    <scope>NUCLEOTIDE SEQUENCE</scope>
</reference>
<evidence type="ECO:0000256" key="4">
    <source>
        <dbReference type="ARBA" id="ARBA00022679"/>
    </source>
</evidence>
<accession>A0A644VDM3</accession>
<dbReference type="CDD" id="cd00082">
    <property type="entry name" value="HisKA"/>
    <property type="match status" value="1"/>
</dbReference>
<dbReference type="CDD" id="cd00075">
    <property type="entry name" value="HATPase"/>
    <property type="match status" value="1"/>
</dbReference>
<dbReference type="InterPro" id="IPR004358">
    <property type="entry name" value="Sig_transdc_His_kin-like_C"/>
</dbReference>
<dbReference type="SMART" id="SM00387">
    <property type="entry name" value="HATPase_c"/>
    <property type="match status" value="1"/>
</dbReference>
<dbReference type="PRINTS" id="PR00344">
    <property type="entry name" value="BCTRLSENSOR"/>
</dbReference>
<dbReference type="SUPFAM" id="SSF55874">
    <property type="entry name" value="ATPase domain of HSP90 chaperone/DNA topoisomerase II/histidine kinase"/>
    <property type="match status" value="1"/>
</dbReference>
<keyword evidence="7" id="KW-0472">Membrane</keyword>
<dbReference type="SMART" id="SM00388">
    <property type="entry name" value="HisKA"/>
    <property type="match status" value="1"/>
</dbReference>
<name>A0A644VDM3_9ZZZZ</name>